<dbReference type="PANTHER" id="PTHR43065">
    <property type="entry name" value="SENSOR HISTIDINE KINASE"/>
    <property type="match status" value="1"/>
</dbReference>
<dbReference type="PROSITE" id="PS50113">
    <property type="entry name" value="PAC"/>
    <property type="match status" value="1"/>
</dbReference>
<dbReference type="CDD" id="cd00082">
    <property type="entry name" value="HisKA"/>
    <property type="match status" value="1"/>
</dbReference>
<dbReference type="Proteomes" id="UP000681340">
    <property type="component" value="Unassembled WGS sequence"/>
</dbReference>
<dbReference type="Gene3D" id="1.10.287.130">
    <property type="match status" value="1"/>
</dbReference>
<comment type="subcellular location">
    <subcellularLocation>
        <location evidence="2">Cell membrane</location>
    </subcellularLocation>
</comment>
<keyword evidence="6" id="KW-0547">Nucleotide-binding</keyword>
<dbReference type="GO" id="GO:0005886">
    <property type="term" value="C:plasma membrane"/>
    <property type="evidence" value="ECO:0007669"/>
    <property type="project" value="UniProtKB-SubCell"/>
</dbReference>
<evidence type="ECO:0000256" key="1">
    <source>
        <dbReference type="ARBA" id="ARBA00000085"/>
    </source>
</evidence>
<dbReference type="EC" id="2.7.13.3" evidence="3"/>
<keyword evidence="9" id="KW-0902">Two-component regulatory system</keyword>
<dbReference type="InterPro" id="IPR011006">
    <property type="entry name" value="CheY-like_superfamily"/>
</dbReference>
<dbReference type="InterPro" id="IPR036890">
    <property type="entry name" value="HATPase_C_sf"/>
</dbReference>
<dbReference type="PANTHER" id="PTHR43065:SF46">
    <property type="entry name" value="C4-DICARBOXYLATE TRANSPORT SENSOR PROTEIN DCTB"/>
    <property type="match status" value="1"/>
</dbReference>
<evidence type="ECO:0000259" key="14">
    <source>
        <dbReference type="PROSITE" id="PS50113"/>
    </source>
</evidence>
<feature type="domain" description="PAS" evidence="13">
    <location>
        <begin position="4"/>
        <end position="47"/>
    </location>
</feature>
<gene>
    <name evidence="15" type="ORF">Aau02nite_68830</name>
</gene>
<dbReference type="AlphaFoldDB" id="A0A919SP71"/>
<dbReference type="PROSITE" id="PS50110">
    <property type="entry name" value="RESPONSE_REGULATORY"/>
    <property type="match status" value="1"/>
</dbReference>
<feature type="modified residue" description="4-aspartylphosphate" evidence="10">
    <location>
        <position position="449"/>
    </location>
</feature>
<dbReference type="InterPro" id="IPR001789">
    <property type="entry name" value="Sig_transdc_resp-reg_receiver"/>
</dbReference>
<dbReference type="InterPro" id="IPR004358">
    <property type="entry name" value="Sig_transdc_His_kin-like_C"/>
</dbReference>
<dbReference type="CDD" id="cd00130">
    <property type="entry name" value="PAS"/>
    <property type="match status" value="1"/>
</dbReference>
<feature type="domain" description="Histidine kinase" evidence="11">
    <location>
        <begin position="153"/>
        <end position="377"/>
    </location>
</feature>
<dbReference type="PRINTS" id="PR00344">
    <property type="entry name" value="BCTRLSENSOR"/>
</dbReference>
<name>A0A919SP71_9ACTN</name>
<comment type="catalytic activity">
    <reaction evidence="1">
        <text>ATP + protein L-histidine = ADP + protein N-phospho-L-histidine.</text>
        <dbReference type="EC" id="2.7.13.3"/>
    </reaction>
</comment>
<evidence type="ECO:0000256" key="2">
    <source>
        <dbReference type="ARBA" id="ARBA00004236"/>
    </source>
</evidence>
<protein>
    <recommendedName>
        <fullName evidence="3">histidine kinase</fullName>
        <ecNumber evidence="3">2.7.13.3</ecNumber>
    </recommendedName>
</protein>
<keyword evidence="7" id="KW-0418">Kinase</keyword>
<dbReference type="Pfam" id="PF00072">
    <property type="entry name" value="Response_reg"/>
    <property type="match status" value="1"/>
</dbReference>
<keyword evidence="8" id="KW-0067">ATP-binding</keyword>
<feature type="domain" description="PAC" evidence="14">
    <location>
        <begin position="81"/>
        <end position="131"/>
    </location>
</feature>
<evidence type="ECO:0000256" key="8">
    <source>
        <dbReference type="ARBA" id="ARBA00022840"/>
    </source>
</evidence>
<dbReference type="EMBL" id="BOQL01000059">
    <property type="protein sequence ID" value="GIM76012.1"/>
    <property type="molecule type" value="Genomic_DNA"/>
</dbReference>
<evidence type="ECO:0000256" key="10">
    <source>
        <dbReference type="PROSITE-ProRule" id="PRU00169"/>
    </source>
</evidence>
<dbReference type="GO" id="GO:0000155">
    <property type="term" value="F:phosphorelay sensor kinase activity"/>
    <property type="evidence" value="ECO:0007669"/>
    <property type="project" value="InterPro"/>
</dbReference>
<dbReference type="SUPFAM" id="SSF55874">
    <property type="entry name" value="ATPase domain of HSP90 chaperone/DNA topoisomerase II/histidine kinase"/>
    <property type="match status" value="1"/>
</dbReference>
<evidence type="ECO:0000256" key="7">
    <source>
        <dbReference type="ARBA" id="ARBA00022777"/>
    </source>
</evidence>
<dbReference type="InterPro" id="IPR035965">
    <property type="entry name" value="PAS-like_dom_sf"/>
</dbReference>
<comment type="caution">
    <text evidence="15">The sequence shown here is derived from an EMBL/GenBank/DDBJ whole genome shotgun (WGS) entry which is preliminary data.</text>
</comment>
<dbReference type="Pfam" id="PF13426">
    <property type="entry name" value="PAS_9"/>
    <property type="match status" value="1"/>
</dbReference>
<dbReference type="GO" id="GO:0005524">
    <property type="term" value="F:ATP binding"/>
    <property type="evidence" value="ECO:0007669"/>
    <property type="project" value="UniProtKB-KW"/>
</dbReference>
<accession>A0A919SP71</accession>
<dbReference type="InterPro" id="IPR000700">
    <property type="entry name" value="PAS-assoc_C"/>
</dbReference>
<dbReference type="SMART" id="SM00091">
    <property type="entry name" value="PAS"/>
    <property type="match status" value="1"/>
</dbReference>
<evidence type="ECO:0000259" key="12">
    <source>
        <dbReference type="PROSITE" id="PS50110"/>
    </source>
</evidence>
<evidence type="ECO:0000313" key="16">
    <source>
        <dbReference type="Proteomes" id="UP000681340"/>
    </source>
</evidence>
<dbReference type="InterPro" id="IPR005467">
    <property type="entry name" value="His_kinase_dom"/>
</dbReference>
<reference evidence="15" key="1">
    <citation type="submission" date="2021-03" db="EMBL/GenBank/DDBJ databases">
        <title>Whole genome shotgun sequence of Actinoplanes auranticolor NBRC 12245.</title>
        <authorList>
            <person name="Komaki H."/>
            <person name="Tamura T."/>
        </authorList>
    </citation>
    <scope>NUCLEOTIDE SEQUENCE</scope>
    <source>
        <strain evidence="15">NBRC 12245</strain>
    </source>
</reference>
<dbReference type="SUPFAM" id="SSF55785">
    <property type="entry name" value="PYP-like sensor domain (PAS domain)"/>
    <property type="match status" value="1"/>
</dbReference>
<keyword evidence="4 10" id="KW-0597">Phosphoprotein</keyword>
<dbReference type="SUPFAM" id="SSF52172">
    <property type="entry name" value="CheY-like"/>
    <property type="match status" value="1"/>
</dbReference>
<dbReference type="SMART" id="SM00387">
    <property type="entry name" value="HATPase_c"/>
    <property type="match status" value="1"/>
</dbReference>
<evidence type="ECO:0000313" key="15">
    <source>
        <dbReference type="EMBL" id="GIM76012.1"/>
    </source>
</evidence>
<evidence type="ECO:0000256" key="6">
    <source>
        <dbReference type="ARBA" id="ARBA00022741"/>
    </source>
</evidence>
<dbReference type="NCBIfam" id="TIGR00229">
    <property type="entry name" value="sensory_box"/>
    <property type="match status" value="1"/>
</dbReference>
<feature type="domain" description="Response regulatory" evidence="12">
    <location>
        <begin position="398"/>
        <end position="514"/>
    </location>
</feature>
<dbReference type="SUPFAM" id="SSF47384">
    <property type="entry name" value="Homodimeric domain of signal transducing histidine kinase"/>
    <property type="match status" value="1"/>
</dbReference>
<proteinExistence type="predicted"/>
<keyword evidence="16" id="KW-1185">Reference proteome</keyword>
<dbReference type="SMART" id="SM00448">
    <property type="entry name" value="REC"/>
    <property type="match status" value="1"/>
</dbReference>
<dbReference type="InterPro" id="IPR000014">
    <property type="entry name" value="PAS"/>
</dbReference>
<evidence type="ECO:0000259" key="13">
    <source>
        <dbReference type="PROSITE" id="PS50112"/>
    </source>
</evidence>
<dbReference type="Gene3D" id="3.40.50.2300">
    <property type="match status" value="1"/>
</dbReference>
<evidence type="ECO:0000256" key="5">
    <source>
        <dbReference type="ARBA" id="ARBA00022679"/>
    </source>
</evidence>
<dbReference type="InterPro" id="IPR036097">
    <property type="entry name" value="HisK_dim/P_sf"/>
</dbReference>
<evidence type="ECO:0000256" key="9">
    <source>
        <dbReference type="ARBA" id="ARBA00023012"/>
    </source>
</evidence>
<dbReference type="PROSITE" id="PS50109">
    <property type="entry name" value="HIS_KIN"/>
    <property type="match status" value="1"/>
</dbReference>
<dbReference type="InterPro" id="IPR003661">
    <property type="entry name" value="HisK_dim/P_dom"/>
</dbReference>
<sequence>MEWSEELSSGLLQAAPDAIVVMDDGRIVLVNDRAEDVFGWPRGEMLGLPADSLLPDADRVPELAGLRREADERGPGTSLMGTVALKVRRRNGTIFPAEASLSRVQTPQGRLTVAVIRDMTERQRLQAEAERQRGEVQEHRNQRLEALGQLAGGIAHDFNNMLGVIVNYANFVIEEAEAPEPDLKAIAADARQVIRAGQRGTDLTHQLLKFARREVVRPQVLDLNEVIADTETMLRTSIGEHITLILRPAEQLPPVTCDPGQIEQLLVNLAVNARDAMPAGGNLVIDTACSRLGVDDHPDLAPGDYVRLRISDSGQGMAPEVIERAFEPFFTTKASGEGTGLGLATVYGIVTQAGGSVSLTSEPGLGTTVTILLPAGAPEQDSAEPAPEPVGTAGHGETLLVVEDEAALRDVAGRILSGAGYHVLTADGGAQALELAAVHEGVIDLLVSDVVMPGMLGKELAERLVGVRPDTRVLYMSGYAQPVLASQGTLEPGVALLEKPFTAAALLTAVRRRLDG</sequence>
<evidence type="ECO:0000256" key="4">
    <source>
        <dbReference type="ARBA" id="ARBA00022553"/>
    </source>
</evidence>
<dbReference type="InterPro" id="IPR003594">
    <property type="entry name" value="HATPase_dom"/>
</dbReference>
<keyword evidence="5" id="KW-0808">Transferase</keyword>
<organism evidence="15 16">
    <name type="scientific">Actinoplanes auranticolor</name>
    <dbReference type="NCBI Taxonomy" id="47988"/>
    <lineage>
        <taxon>Bacteria</taxon>
        <taxon>Bacillati</taxon>
        <taxon>Actinomycetota</taxon>
        <taxon>Actinomycetes</taxon>
        <taxon>Micromonosporales</taxon>
        <taxon>Micromonosporaceae</taxon>
        <taxon>Actinoplanes</taxon>
    </lineage>
</organism>
<dbReference type="PROSITE" id="PS50112">
    <property type="entry name" value="PAS"/>
    <property type="match status" value="1"/>
</dbReference>
<evidence type="ECO:0000256" key="3">
    <source>
        <dbReference type="ARBA" id="ARBA00012438"/>
    </source>
</evidence>
<dbReference type="Gene3D" id="3.30.565.10">
    <property type="entry name" value="Histidine kinase-like ATPase, C-terminal domain"/>
    <property type="match status" value="1"/>
</dbReference>
<dbReference type="Pfam" id="PF02518">
    <property type="entry name" value="HATPase_c"/>
    <property type="match status" value="1"/>
</dbReference>
<dbReference type="RefSeq" id="WP_212992748.1">
    <property type="nucleotide sequence ID" value="NZ_BAABEA010000035.1"/>
</dbReference>
<dbReference type="Gene3D" id="3.30.450.20">
    <property type="entry name" value="PAS domain"/>
    <property type="match status" value="1"/>
</dbReference>
<evidence type="ECO:0000259" key="11">
    <source>
        <dbReference type="PROSITE" id="PS50109"/>
    </source>
</evidence>